<keyword evidence="2" id="KW-1185">Reference proteome</keyword>
<reference evidence="1 2" key="1">
    <citation type="journal article" date="2019" name="Nat. Ecol. Evol.">
        <title>Megaphylogeny resolves global patterns of mushroom evolution.</title>
        <authorList>
            <person name="Varga T."/>
            <person name="Krizsan K."/>
            <person name="Foldi C."/>
            <person name="Dima B."/>
            <person name="Sanchez-Garcia M."/>
            <person name="Sanchez-Ramirez S."/>
            <person name="Szollosi G.J."/>
            <person name="Szarkandi J.G."/>
            <person name="Papp V."/>
            <person name="Albert L."/>
            <person name="Andreopoulos W."/>
            <person name="Angelini C."/>
            <person name="Antonin V."/>
            <person name="Barry K.W."/>
            <person name="Bougher N.L."/>
            <person name="Buchanan P."/>
            <person name="Buyck B."/>
            <person name="Bense V."/>
            <person name="Catcheside P."/>
            <person name="Chovatia M."/>
            <person name="Cooper J."/>
            <person name="Damon W."/>
            <person name="Desjardin D."/>
            <person name="Finy P."/>
            <person name="Geml J."/>
            <person name="Haridas S."/>
            <person name="Hughes K."/>
            <person name="Justo A."/>
            <person name="Karasinski D."/>
            <person name="Kautmanova I."/>
            <person name="Kiss B."/>
            <person name="Kocsube S."/>
            <person name="Kotiranta H."/>
            <person name="LaButti K.M."/>
            <person name="Lechner B.E."/>
            <person name="Liimatainen K."/>
            <person name="Lipzen A."/>
            <person name="Lukacs Z."/>
            <person name="Mihaltcheva S."/>
            <person name="Morgado L.N."/>
            <person name="Niskanen T."/>
            <person name="Noordeloos M.E."/>
            <person name="Ohm R.A."/>
            <person name="Ortiz-Santana B."/>
            <person name="Ovrebo C."/>
            <person name="Racz N."/>
            <person name="Riley R."/>
            <person name="Savchenko A."/>
            <person name="Shiryaev A."/>
            <person name="Soop K."/>
            <person name="Spirin V."/>
            <person name="Szebenyi C."/>
            <person name="Tomsovsky M."/>
            <person name="Tulloss R.E."/>
            <person name="Uehling J."/>
            <person name="Grigoriev I.V."/>
            <person name="Vagvolgyi C."/>
            <person name="Papp T."/>
            <person name="Martin F.M."/>
            <person name="Miettinen O."/>
            <person name="Hibbett D.S."/>
            <person name="Nagy L.G."/>
        </authorList>
    </citation>
    <scope>NUCLEOTIDE SEQUENCE [LARGE SCALE GENOMIC DNA]</scope>
    <source>
        <strain evidence="1 2">FP101781</strain>
    </source>
</reference>
<organism evidence="1 2">
    <name type="scientific">Coprinellus micaceus</name>
    <name type="common">Glistening ink-cap mushroom</name>
    <name type="synonym">Coprinus micaceus</name>
    <dbReference type="NCBI Taxonomy" id="71717"/>
    <lineage>
        <taxon>Eukaryota</taxon>
        <taxon>Fungi</taxon>
        <taxon>Dikarya</taxon>
        <taxon>Basidiomycota</taxon>
        <taxon>Agaricomycotina</taxon>
        <taxon>Agaricomycetes</taxon>
        <taxon>Agaricomycetidae</taxon>
        <taxon>Agaricales</taxon>
        <taxon>Agaricineae</taxon>
        <taxon>Psathyrellaceae</taxon>
        <taxon>Coprinellus</taxon>
    </lineage>
</organism>
<dbReference type="AlphaFoldDB" id="A0A4Y7SZA8"/>
<dbReference type="EMBL" id="QPFP01000043">
    <property type="protein sequence ID" value="TEB27051.1"/>
    <property type="molecule type" value="Genomic_DNA"/>
</dbReference>
<protein>
    <submittedName>
        <fullName evidence="1">Uncharacterized protein</fullName>
    </submittedName>
</protein>
<evidence type="ECO:0000313" key="2">
    <source>
        <dbReference type="Proteomes" id="UP000298030"/>
    </source>
</evidence>
<name>A0A4Y7SZA8_COPMI</name>
<gene>
    <name evidence="1" type="ORF">FA13DRAFT_972958</name>
</gene>
<comment type="caution">
    <text evidence="1">The sequence shown here is derived from an EMBL/GenBank/DDBJ whole genome shotgun (WGS) entry which is preliminary data.</text>
</comment>
<accession>A0A4Y7SZA8</accession>
<dbReference type="Proteomes" id="UP000298030">
    <property type="component" value="Unassembled WGS sequence"/>
</dbReference>
<sequence length="128" mass="13922">MLIRRTGGSRSVVSNFCRMLALAFVIELGVCTFLTRATAVTVDEPDPKADPGTYSGSWIQLTPLLVLELPMESGGICCLACARDMSAMLALARDEGPPKSRLGPSMEVFLDESPFESSWSLCFPKKLF</sequence>
<proteinExistence type="predicted"/>
<evidence type="ECO:0000313" key="1">
    <source>
        <dbReference type="EMBL" id="TEB27051.1"/>
    </source>
</evidence>